<keyword evidence="2" id="KW-1185">Reference proteome</keyword>
<comment type="caution">
    <text evidence="1">The sequence shown here is derived from an EMBL/GenBank/DDBJ whole genome shotgun (WGS) entry which is preliminary data.</text>
</comment>
<dbReference type="Gene3D" id="1.20.58.220">
    <property type="entry name" value="Phosphate transport system protein phou homolog 2, domain 2"/>
    <property type="match status" value="1"/>
</dbReference>
<name>A0ABV5XWQ9_ARTRM</name>
<gene>
    <name evidence="1" type="ORF">ACFFP1_06730</name>
</gene>
<evidence type="ECO:0000313" key="1">
    <source>
        <dbReference type="EMBL" id="MFB9819193.1"/>
    </source>
</evidence>
<dbReference type="InterPro" id="IPR038078">
    <property type="entry name" value="PhoU-like_sf"/>
</dbReference>
<proteinExistence type="predicted"/>
<evidence type="ECO:0000313" key="2">
    <source>
        <dbReference type="Proteomes" id="UP001589702"/>
    </source>
</evidence>
<reference evidence="1 2" key="1">
    <citation type="submission" date="2024-09" db="EMBL/GenBank/DDBJ databases">
        <authorList>
            <person name="Sun Q."/>
            <person name="Mori K."/>
        </authorList>
    </citation>
    <scope>NUCLEOTIDE SEQUENCE [LARGE SCALE GENOMIC DNA]</scope>
    <source>
        <strain evidence="1 2">JCM 1334</strain>
    </source>
</reference>
<accession>A0ABV5XWQ9</accession>
<dbReference type="Proteomes" id="UP001589702">
    <property type="component" value="Unassembled WGS sequence"/>
</dbReference>
<dbReference type="RefSeq" id="WP_234748036.1">
    <property type="nucleotide sequence ID" value="NZ_BAAAWN010000001.1"/>
</dbReference>
<dbReference type="EMBL" id="JBHMBC010000007">
    <property type="protein sequence ID" value="MFB9819193.1"/>
    <property type="molecule type" value="Genomic_DNA"/>
</dbReference>
<organism evidence="1 2">
    <name type="scientific">Arthrobacter ramosus</name>
    <dbReference type="NCBI Taxonomy" id="1672"/>
    <lineage>
        <taxon>Bacteria</taxon>
        <taxon>Bacillati</taxon>
        <taxon>Actinomycetota</taxon>
        <taxon>Actinomycetes</taxon>
        <taxon>Micrococcales</taxon>
        <taxon>Micrococcaceae</taxon>
        <taxon>Arthrobacter</taxon>
    </lineage>
</organism>
<protein>
    <submittedName>
        <fullName evidence="1">DUF47 domain-containing protein</fullName>
    </submittedName>
</protein>
<sequence>MKHLIRRRAQRKSTRDLLAHQIDVTLGGVALALGAIDTPEGRADARASMADIEHQGDNARAEVIRVMSSRVTTHLDREDLYRASRSIDDVLDNTRDFVREMIMWHAHPGQLATTALGQIVASLKELRGAVASTNPVDVREKCLAARKEAGQVRRTYQEGLALIFGKELSMDTLKTRELLRRLDVIGLRLAEGADALLDGLIKRAI</sequence>